<evidence type="ECO:0000313" key="11">
    <source>
        <dbReference type="Proteomes" id="UP000035996"/>
    </source>
</evidence>
<dbReference type="SUPFAM" id="SSF48179">
    <property type="entry name" value="6-phosphogluconate dehydrogenase C-terminal domain-like"/>
    <property type="match status" value="1"/>
</dbReference>
<evidence type="ECO:0000259" key="9">
    <source>
        <dbReference type="SMART" id="SM00984"/>
    </source>
</evidence>
<dbReference type="InterPro" id="IPR014026">
    <property type="entry name" value="UDP-Glc/GDP-Man_DH_dimer"/>
</dbReference>
<dbReference type="InterPro" id="IPR001732">
    <property type="entry name" value="UDP-Glc/GDP-Man_DH_N"/>
</dbReference>
<dbReference type="Proteomes" id="UP000035996">
    <property type="component" value="Unassembled WGS sequence"/>
</dbReference>
<organism evidence="10 11">
    <name type="scientific">Guptibacillus hwajinpoensis</name>
    <dbReference type="NCBI Taxonomy" id="208199"/>
    <lineage>
        <taxon>Bacteria</taxon>
        <taxon>Bacillati</taxon>
        <taxon>Bacillota</taxon>
        <taxon>Bacilli</taxon>
        <taxon>Bacillales</taxon>
        <taxon>Guptibacillaceae</taxon>
        <taxon>Guptibacillus</taxon>
    </lineage>
</organism>
<evidence type="ECO:0000256" key="1">
    <source>
        <dbReference type="ARBA" id="ARBA00004701"/>
    </source>
</evidence>
<dbReference type="PANTHER" id="PTHR43750:SF3">
    <property type="entry name" value="UDP-GLUCOSE 6-DEHYDROGENASE TUAD"/>
    <property type="match status" value="1"/>
</dbReference>
<dbReference type="SUPFAM" id="SSF52413">
    <property type="entry name" value="UDP-glucose/GDP-mannose dehydrogenase C-terminal domain"/>
    <property type="match status" value="1"/>
</dbReference>
<comment type="pathway">
    <text evidence="1">Nucleotide-sugar biosynthesis; UDP-alpha-D-glucuronate biosynthesis; UDP-alpha-D-glucuronate from UDP-alpha-D-glucose: step 1/1.</text>
</comment>
<dbReference type="PIRSF" id="PIRSF000124">
    <property type="entry name" value="UDPglc_GDPman_dh"/>
    <property type="match status" value="1"/>
</dbReference>
<dbReference type="GO" id="GO:0051287">
    <property type="term" value="F:NAD binding"/>
    <property type="evidence" value="ECO:0007669"/>
    <property type="project" value="InterPro"/>
</dbReference>
<dbReference type="UniPathway" id="UPA00038">
    <property type="reaction ID" value="UER00491"/>
</dbReference>
<dbReference type="InterPro" id="IPR014027">
    <property type="entry name" value="UDP-Glc/GDP-Man_DH_C"/>
</dbReference>
<dbReference type="InterPro" id="IPR028357">
    <property type="entry name" value="UDPglc_DH_bac"/>
</dbReference>
<keyword evidence="11" id="KW-1185">Reference proteome</keyword>
<evidence type="ECO:0000256" key="2">
    <source>
        <dbReference type="ARBA" id="ARBA00006601"/>
    </source>
</evidence>
<sequence>MKLAVFGANEIGLTVSAVFASHGYDVVCTDEDRDQITALNSGELPIYEEGLPELIMKAKSVGKLSYSVNRLTAASESDYLLFTEPIPVDENNKPDLSAFYRFIRQITITVRTHKTFIIKSAVPPGTASEIEAILLEQGLHDRSFDVVSNPDFIRKGSAVKDFLFPSRVILGTSSLRACRIMETFYAPLSNALTYMDHSSAELMRYAYHTYQSMKVSCLTMIAGVAENFGADVEAIQSALPSEPRSHDHSLHPGSCFLGFEKSVEAASYRTMIKESSSANKMFEALEGIDQYQPELLIQKLKDFLGTLQGTTIAIFASATLKGFPALPPSNFVIKRLEEEGATVRTFDPITEEFQLRENTVSPMYETVQDCDALLLMTEILSLQHVNWGKVVDGLKLPLLVDGHNLFTLDEMRKIANSFDLIYCSIGRPNIYKGLGSISVQSVQ</sequence>
<dbReference type="OrthoDB" id="9803238at2"/>
<dbReference type="GO" id="GO:0006065">
    <property type="term" value="P:UDP-glucuronate biosynthetic process"/>
    <property type="evidence" value="ECO:0007669"/>
    <property type="project" value="UniProtKB-UniPathway"/>
</dbReference>
<evidence type="ECO:0000256" key="5">
    <source>
        <dbReference type="ARBA" id="ARBA00023027"/>
    </source>
</evidence>
<dbReference type="GO" id="GO:0000271">
    <property type="term" value="P:polysaccharide biosynthetic process"/>
    <property type="evidence" value="ECO:0007669"/>
    <property type="project" value="InterPro"/>
</dbReference>
<protein>
    <recommendedName>
        <fullName evidence="3 7">UDP-glucose 6-dehydrogenase</fullName>
        <ecNumber evidence="3 7">1.1.1.22</ecNumber>
    </recommendedName>
</protein>
<reference evidence="10" key="1">
    <citation type="submission" date="2015-06" db="EMBL/GenBank/DDBJ databases">
        <authorList>
            <person name="Liu B."/>
            <person name="Wang J."/>
            <person name="Zhu Y."/>
            <person name="Liu G."/>
            <person name="Chen Q."/>
            <person name="Zheng C."/>
            <person name="Che J."/>
            <person name="Ge C."/>
            <person name="Shi H."/>
            <person name="Pan Z."/>
            <person name="Liu X."/>
        </authorList>
    </citation>
    <scope>NUCLEOTIDE SEQUENCE [LARGE SCALE GENOMIC DNA]</scope>
    <source>
        <strain evidence="10">DSM 16346</strain>
    </source>
</reference>
<dbReference type="NCBIfam" id="TIGR03026">
    <property type="entry name" value="NDP-sugDHase"/>
    <property type="match status" value="1"/>
</dbReference>
<dbReference type="SUPFAM" id="SSF51735">
    <property type="entry name" value="NAD(P)-binding Rossmann-fold domains"/>
    <property type="match status" value="1"/>
</dbReference>
<accession>A0A0J6CVW1</accession>
<dbReference type="Pfam" id="PF03721">
    <property type="entry name" value="UDPG_MGDP_dh_N"/>
    <property type="match status" value="1"/>
</dbReference>
<evidence type="ECO:0000256" key="3">
    <source>
        <dbReference type="ARBA" id="ARBA00012954"/>
    </source>
</evidence>
<dbReference type="EC" id="1.1.1.22" evidence="3 7"/>
<dbReference type="InterPro" id="IPR036220">
    <property type="entry name" value="UDP-Glc/GDP-Man_DH_C_sf"/>
</dbReference>
<keyword evidence="4 7" id="KW-0560">Oxidoreductase</keyword>
<dbReference type="PANTHER" id="PTHR43750">
    <property type="entry name" value="UDP-GLUCOSE 6-DEHYDROGENASE TUAD"/>
    <property type="match status" value="1"/>
</dbReference>
<feature type="domain" description="UDP-glucose/GDP-mannose dehydrogenase C-terminal" evidence="9">
    <location>
        <begin position="328"/>
        <end position="408"/>
    </location>
</feature>
<keyword evidence="5 7" id="KW-0520">NAD</keyword>
<gene>
    <name evidence="10" type="ORF">AB986_15740</name>
</gene>
<comment type="catalytic activity">
    <reaction evidence="6 7">
        <text>UDP-alpha-D-glucose + 2 NAD(+) + H2O = UDP-alpha-D-glucuronate + 2 NADH + 3 H(+)</text>
        <dbReference type="Rhea" id="RHEA:23596"/>
        <dbReference type="ChEBI" id="CHEBI:15377"/>
        <dbReference type="ChEBI" id="CHEBI:15378"/>
        <dbReference type="ChEBI" id="CHEBI:57540"/>
        <dbReference type="ChEBI" id="CHEBI:57945"/>
        <dbReference type="ChEBI" id="CHEBI:58052"/>
        <dbReference type="ChEBI" id="CHEBI:58885"/>
        <dbReference type="EC" id="1.1.1.22"/>
    </reaction>
</comment>
<dbReference type="InterPro" id="IPR036291">
    <property type="entry name" value="NAD(P)-bd_dom_sf"/>
</dbReference>
<dbReference type="PIRSF" id="PIRSF500134">
    <property type="entry name" value="UDPglc_DH_bac"/>
    <property type="match status" value="1"/>
</dbReference>
<dbReference type="RefSeq" id="WP_048312210.1">
    <property type="nucleotide sequence ID" value="NZ_CP119526.1"/>
</dbReference>
<proteinExistence type="inferred from homology"/>
<name>A0A0J6CVW1_9BACL</name>
<dbReference type="InterPro" id="IPR017476">
    <property type="entry name" value="UDP-Glc/GDP-Man"/>
</dbReference>
<dbReference type="GO" id="GO:0003979">
    <property type="term" value="F:UDP-glucose 6-dehydrogenase activity"/>
    <property type="evidence" value="ECO:0007669"/>
    <property type="project" value="UniProtKB-EC"/>
</dbReference>
<dbReference type="Gene3D" id="3.40.50.720">
    <property type="entry name" value="NAD(P)-binding Rossmann-like Domain"/>
    <property type="match status" value="2"/>
</dbReference>
<dbReference type="SMART" id="SM00984">
    <property type="entry name" value="UDPG_MGDP_dh_C"/>
    <property type="match status" value="1"/>
</dbReference>
<dbReference type="STRING" id="157733.AB986_15740"/>
<comment type="similarity">
    <text evidence="2 7">Belongs to the UDP-glucose/GDP-mannose dehydrogenase family.</text>
</comment>
<evidence type="ECO:0000256" key="7">
    <source>
        <dbReference type="PIRNR" id="PIRNR000124"/>
    </source>
</evidence>
<dbReference type="AlphaFoldDB" id="A0A0J6CVW1"/>
<feature type="binding site" evidence="8">
    <location>
        <position position="30"/>
    </location>
    <ligand>
        <name>NAD(+)</name>
        <dbReference type="ChEBI" id="CHEBI:57540"/>
    </ligand>
</feature>
<comment type="caution">
    <text evidence="10">The sequence shown here is derived from an EMBL/GenBank/DDBJ whole genome shotgun (WGS) entry which is preliminary data.</text>
</comment>
<evidence type="ECO:0000256" key="8">
    <source>
        <dbReference type="PIRSR" id="PIRSR500134-3"/>
    </source>
</evidence>
<evidence type="ECO:0000256" key="6">
    <source>
        <dbReference type="ARBA" id="ARBA00047473"/>
    </source>
</evidence>
<dbReference type="InterPro" id="IPR008927">
    <property type="entry name" value="6-PGluconate_DH-like_C_sf"/>
</dbReference>
<dbReference type="Pfam" id="PF03720">
    <property type="entry name" value="UDPG_MGDP_dh_C"/>
    <property type="match status" value="1"/>
</dbReference>
<dbReference type="EMBL" id="LELK01000004">
    <property type="protein sequence ID" value="KMM37310.1"/>
    <property type="molecule type" value="Genomic_DNA"/>
</dbReference>
<dbReference type="Pfam" id="PF00984">
    <property type="entry name" value="UDPG_MGDP_dh"/>
    <property type="match status" value="1"/>
</dbReference>
<evidence type="ECO:0000313" key="10">
    <source>
        <dbReference type="EMBL" id="KMM37310.1"/>
    </source>
</evidence>
<evidence type="ECO:0000256" key="4">
    <source>
        <dbReference type="ARBA" id="ARBA00023002"/>
    </source>
</evidence>